<dbReference type="SUPFAM" id="SSF52540">
    <property type="entry name" value="P-loop containing nucleoside triphosphate hydrolases"/>
    <property type="match status" value="1"/>
</dbReference>
<dbReference type="OrthoDB" id="9773088at2"/>
<evidence type="ECO:0000256" key="2">
    <source>
        <dbReference type="ARBA" id="ARBA00022840"/>
    </source>
</evidence>
<gene>
    <name evidence="5" type="ORF">DESAMIL20_379</name>
    <name evidence="4" type="ORF">DESAMIL20_455</name>
</gene>
<dbReference type="RefSeq" id="WP_086033194.1">
    <property type="nucleotide sequence ID" value="NZ_MDSU01000004.1"/>
</dbReference>
<keyword evidence="2 3" id="KW-0067">ATP-binding</keyword>
<organism evidence="4 6">
    <name type="scientific">Desulfurella amilsii</name>
    <dbReference type="NCBI Taxonomy" id="1562698"/>
    <lineage>
        <taxon>Bacteria</taxon>
        <taxon>Pseudomonadati</taxon>
        <taxon>Campylobacterota</taxon>
        <taxon>Desulfurellia</taxon>
        <taxon>Desulfurellales</taxon>
        <taxon>Desulfurellaceae</taxon>
        <taxon>Desulfurella</taxon>
    </lineage>
</organism>
<proteinExistence type="predicted"/>
<dbReference type="GO" id="GO:0051782">
    <property type="term" value="P:negative regulation of cell division"/>
    <property type="evidence" value="ECO:0007669"/>
    <property type="project" value="TreeGrafter"/>
</dbReference>
<feature type="binding site" evidence="3">
    <location>
        <begin position="28"/>
        <end position="35"/>
    </location>
    <ligand>
        <name>ATP</name>
        <dbReference type="ChEBI" id="CHEBI:30616"/>
    </ligand>
</feature>
<dbReference type="CDD" id="cd02038">
    <property type="entry name" value="FlhG-like"/>
    <property type="match status" value="1"/>
</dbReference>
<dbReference type="AlphaFoldDB" id="A0A1X4XYY8"/>
<dbReference type="EMBL" id="MDSU01000004">
    <property type="protein sequence ID" value="OSS42835.1"/>
    <property type="molecule type" value="Genomic_DNA"/>
</dbReference>
<comment type="caution">
    <text evidence="4">The sequence shown here is derived from an EMBL/GenBank/DDBJ whole genome shotgun (WGS) entry which is preliminary data.</text>
</comment>
<name>A0A1X4XYY8_9BACT</name>
<accession>A0A1X4XYY8</accession>
<dbReference type="InterPro" id="IPR033756">
    <property type="entry name" value="YlxH/NBP35"/>
</dbReference>
<reference evidence="4 6" key="1">
    <citation type="journal article" date="2017" name="Front. Microbiol.">
        <title>Genome Sequence of Desulfurella amilsii Strain TR1 and Comparative Genomics of Desulfurellaceae Family.</title>
        <authorList>
            <person name="Florentino A.P."/>
            <person name="Stams A.J."/>
            <person name="Sanchez-Andrea I."/>
        </authorList>
    </citation>
    <scope>NUCLEOTIDE SEQUENCE [LARGE SCALE GENOMIC DNA]</scope>
    <source>
        <strain evidence="4 6">TR1</strain>
    </source>
</reference>
<evidence type="ECO:0000313" key="6">
    <source>
        <dbReference type="Proteomes" id="UP000194141"/>
    </source>
</evidence>
<dbReference type="Gene3D" id="3.40.50.300">
    <property type="entry name" value="P-loop containing nucleotide triphosphate hydrolases"/>
    <property type="match status" value="1"/>
</dbReference>
<dbReference type="Proteomes" id="UP000194141">
    <property type="component" value="Unassembled WGS sequence"/>
</dbReference>
<dbReference type="InterPro" id="IPR050625">
    <property type="entry name" value="ParA/MinD_ATPase"/>
</dbReference>
<dbReference type="PANTHER" id="PTHR43384:SF4">
    <property type="entry name" value="CELLULOSE BIOSYNTHESIS PROTEIN BCSQ-RELATED"/>
    <property type="match status" value="1"/>
</dbReference>
<dbReference type="InterPro" id="IPR027417">
    <property type="entry name" value="P-loop_NTPase"/>
</dbReference>
<keyword evidence="4" id="KW-0966">Cell projection</keyword>
<keyword evidence="4" id="KW-0282">Flagellum</keyword>
<dbReference type="PIRSF" id="PIRSF003092">
    <property type="entry name" value="MinD"/>
    <property type="match status" value="1"/>
</dbReference>
<keyword evidence="1 3" id="KW-0547">Nucleotide-binding</keyword>
<protein>
    <submittedName>
        <fullName evidence="4">Flagellar synthesis regulator FleN</fullName>
    </submittedName>
</protein>
<dbReference type="GO" id="GO:0016887">
    <property type="term" value="F:ATP hydrolysis activity"/>
    <property type="evidence" value="ECO:0007669"/>
    <property type="project" value="TreeGrafter"/>
</dbReference>
<dbReference type="GO" id="GO:0005524">
    <property type="term" value="F:ATP binding"/>
    <property type="evidence" value="ECO:0007669"/>
    <property type="project" value="UniProtKB-KW"/>
</dbReference>
<dbReference type="PANTHER" id="PTHR43384">
    <property type="entry name" value="SEPTUM SITE-DETERMINING PROTEIN MIND HOMOLOG, CHLOROPLASTIC-RELATED"/>
    <property type="match status" value="1"/>
</dbReference>
<dbReference type="GO" id="GO:0009898">
    <property type="term" value="C:cytoplasmic side of plasma membrane"/>
    <property type="evidence" value="ECO:0007669"/>
    <property type="project" value="TreeGrafter"/>
</dbReference>
<keyword evidence="6" id="KW-1185">Reference proteome</keyword>
<evidence type="ECO:0000313" key="5">
    <source>
        <dbReference type="EMBL" id="OSS42835.1"/>
    </source>
</evidence>
<dbReference type="Pfam" id="PF10609">
    <property type="entry name" value="ParA"/>
    <property type="match status" value="1"/>
</dbReference>
<dbReference type="InterPro" id="IPR033875">
    <property type="entry name" value="FlhG"/>
</dbReference>
<sequence>MNDQAKKLRELVDTNKKNQKVIAVSSGKGGVGKTSITSNMAVALSNINKKVILLDGDLGLANVDIVLGVKTNYSIIDVINKSKRLEEIIVDYNQNLKIIPAGSGIEDISNVSENDLIDLMDKLNELASQTDVLLIDTGAGISKKVMTLLKNAIDIVIVATPEPTSIADAYATIKILTLNYKRKDIKMFINMAKDKQEAQNVFNNMNNICEKFLNTKLEMASYSVFDKTLPNSIKSQKPIIQYYPDSSFSISIKRLINYFFSQNIKLIDNPIKMFFNNLFGRM</sequence>
<dbReference type="InterPro" id="IPR025501">
    <property type="entry name" value="MinD_FleN"/>
</dbReference>
<dbReference type="STRING" id="1562698.DESAMIL20_379"/>
<evidence type="ECO:0000256" key="1">
    <source>
        <dbReference type="ARBA" id="ARBA00022741"/>
    </source>
</evidence>
<dbReference type="GO" id="GO:0005829">
    <property type="term" value="C:cytosol"/>
    <property type="evidence" value="ECO:0007669"/>
    <property type="project" value="TreeGrafter"/>
</dbReference>
<keyword evidence="4" id="KW-0969">Cilium</keyword>
<evidence type="ECO:0000313" key="4">
    <source>
        <dbReference type="EMBL" id="OSS42759.1"/>
    </source>
</evidence>
<dbReference type="EMBL" id="MDSU01000010">
    <property type="protein sequence ID" value="OSS42759.1"/>
    <property type="molecule type" value="Genomic_DNA"/>
</dbReference>
<evidence type="ECO:0000256" key="3">
    <source>
        <dbReference type="PIRSR" id="PIRSR003092-1"/>
    </source>
</evidence>